<reference evidence="1 2" key="1">
    <citation type="submission" date="2020-06" db="EMBL/GenBank/DDBJ databases">
        <title>Transcriptomic and genomic resources for Thalictrum thalictroides and T. hernandezii: Facilitating candidate gene discovery in an emerging model plant lineage.</title>
        <authorList>
            <person name="Arias T."/>
            <person name="Riano-Pachon D.M."/>
            <person name="Di Stilio V.S."/>
        </authorList>
    </citation>
    <scope>NUCLEOTIDE SEQUENCE [LARGE SCALE GENOMIC DNA]</scope>
    <source>
        <strain evidence="2">cv. WT478/WT964</strain>
        <tissue evidence="1">Leaves</tissue>
    </source>
</reference>
<evidence type="ECO:0000313" key="1">
    <source>
        <dbReference type="EMBL" id="KAF5196310.1"/>
    </source>
</evidence>
<accession>A0A7J6WI76</accession>
<protein>
    <submittedName>
        <fullName evidence="1">Uncharacterized protein</fullName>
    </submittedName>
</protein>
<sequence length="87" mass="9655">MRQSHNMWYLPSSSSVANLYNRIAILALISTSEFRASGSILDCKTQEGKSDCPLDWAHLAIVDSWSTRLVILPLSREGGFRCSVKPA</sequence>
<dbReference type="AlphaFoldDB" id="A0A7J6WI76"/>
<gene>
    <name evidence="1" type="ORF">FRX31_014105</name>
</gene>
<evidence type="ECO:0000313" key="2">
    <source>
        <dbReference type="Proteomes" id="UP000554482"/>
    </source>
</evidence>
<dbReference type="OrthoDB" id="993217at2759"/>
<name>A0A7J6WI76_THATH</name>
<proteinExistence type="predicted"/>
<dbReference type="EMBL" id="JABWDY010016169">
    <property type="protein sequence ID" value="KAF5196310.1"/>
    <property type="molecule type" value="Genomic_DNA"/>
</dbReference>
<dbReference type="Proteomes" id="UP000554482">
    <property type="component" value="Unassembled WGS sequence"/>
</dbReference>
<organism evidence="1 2">
    <name type="scientific">Thalictrum thalictroides</name>
    <name type="common">Rue-anemone</name>
    <name type="synonym">Anemone thalictroides</name>
    <dbReference type="NCBI Taxonomy" id="46969"/>
    <lineage>
        <taxon>Eukaryota</taxon>
        <taxon>Viridiplantae</taxon>
        <taxon>Streptophyta</taxon>
        <taxon>Embryophyta</taxon>
        <taxon>Tracheophyta</taxon>
        <taxon>Spermatophyta</taxon>
        <taxon>Magnoliopsida</taxon>
        <taxon>Ranunculales</taxon>
        <taxon>Ranunculaceae</taxon>
        <taxon>Thalictroideae</taxon>
        <taxon>Thalictrum</taxon>
    </lineage>
</organism>
<keyword evidence="2" id="KW-1185">Reference proteome</keyword>
<comment type="caution">
    <text evidence="1">The sequence shown here is derived from an EMBL/GenBank/DDBJ whole genome shotgun (WGS) entry which is preliminary data.</text>
</comment>
<dbReference type="AntiFam" id="ANF00039">
    <property type="entry name" value="Antisense to SRP RNA"/>
</dbReference>